<evidence type="ECO:0000313" key="1">
    <source>
        <dbReference type="EMBL" id="KAH7087540.1"/>
    </source>
</evidence>
<keyword evidence="2" id="KW-1185">Reference proteome</keyword>
<organism evidence="1 2">
    <name type="scientific">Paraphoma chrysanthemicola</name>
    <dbReference type="NCBI Taxonomy" id="798071"/>
    <lineage>
        <taxon>Eukaryota</taxon>
        <taxon>Fungi</taxon>
        <taxon>Dikarya</taxon>
        <taxon>Ascomycota</taxon>
        <taxon>Pezizomycotina</taxon>
        <taxon>Dothideomycetes</taxon>
        <taxon>Pleosporomycetidae</taxon>
        <taxon>Pleosporales</taxon>
        <taxon>Pleosporineae</taxon>
        <taxon>Phaeosphaeriaceae</taxon>
        <taxon>Paraphoma</taxon>
    </lineage>
</organism>
<dbReference type="EMBL" id="JAGMVJ010000009">
    <property type="protein sequence ID" value="KAH7087540.1"/>
    <property type="molecule type" value="Genomic_DNA"/>
</dbReference>
<dbReference type="OrthoDB" id="10290529at2759"/>
<gene>
    <name evidence="1" type="ORF">FB567DRAFT_525194</name>
</gene>
<sequence length="338" mass="39434">MLDMDVQQDQSTHAVSNDYTGAREVAKNKFLDVYSKWRADCLTTYRKYGIMLHINPTMWTAITEYAKVDNAYLCDRLTSLPYELSDPIYDMIVENIEQDLVIECIKGIEERGMNGKNRLVSRIGEHCLMPCIERLNEWMRLSFLDKRMWNEEFFYEIMSRYYARTSIWLSTQPYYDQGHTKFDFNLWRLLGSDALGSVCVPAKFIPKVTIQFVLGSSWGTTARKLLLPPANAVPIEGAYTRVVIRAVYRYLQAKSCCRVPYIHREPKDGRNVVAKLRPVLDRMRTLGLNVKLLYGRDAKLLYAARNFKEKSIPDKNMQPRHIRRPGLRNLRQNVTYSA</sequence>
<evidence type="ECO:0000313" key="2">
    <source>
        <dbReference type="Proteomes" id="UP000813461"/>
    </source>
</evidence>
<comment type="caution">
    <text evidence="1">The sequence shown here is derived from an EMBL/GenBank/DDBJ whole genome shotgun (WGS) entry which is preliminary data.</text>
</comment>
<dbReference type="AlphaFoldDB" id="A0A8K0VZ34"/>
<protein>
    <submittedName>
        <fullName evidence="1">Uncharacterized protein</fullName>
    </submittedName>
</protein>
<name>A0A8K0VZ34_9PLEO</name>
<accession>A0A8K0VZ34</accession>
<dbReference type="Proteomes" id="UP000813461">
    <property type="component" value="Unassembled WGS sequence"/>
</dbReference>
<proteinExistence type="predicted"/>
<reference evidence="1" key="1">
    <citation type="journal article" date="2021" name="Nat. Commun.">
        <title>Genetic determinants of endophytism in the Arabidopsis root mycobiome.</title>
        <authorList>
            <person name="Mesny F."/>
            <person name="Miyauchi S."/>
            <person name="Thiergart T."/>
            <person name="Pickel B."/>
            <person name="Atanasova L."/>
            <person name="Karlsson M."/>
            <person name="Huettel B."/>
            <person name="Barry K.W."/>
            <person name="Haridas S."/>
            <person name="Chen C."/>
            <person name="Bauer D."/>
            <person name="Andreopoulos W."/>
            <person name="Pangilinan J."/>
            <person name="LaButti K."/>
            <person name="Riley R."/>
            <person name="Lipzen A."/>
            <person name="Clum A."/>
            <person name="Drula E."/>
            <person name="Henrissat B."/>
            <person name="Kohler A."/>
            <person name="Grigoriev I.V."/>
            <person name="Martin F.M."/>
            <person name="Hacquard S."/>
        </authorList>
    </citation>
    <scope>NUCLEOTIDE SEQUENCE</scope>
    <source>
        <strain evidence="1">MPI-SDFR-AT-0120</strain>
    </source>
</reference>